<protein>
    <submittedName>
        <fullName evidence="1">Uncharacterized protein</fullName>
    </submittedName>
</protein>
<name>A0A8J2KE90_9HEXA</name>
<dbReference type="AlphaFoldDB" id="A0A8J2KE90"/>
<proteinExistence type="predicted"/>
<feature type="non-terminal residue" evidence="1">
    <location>
        <position position="1"/>
    </location>
</feature>
<reference evidence="1" key="1">
    <citation type="submission" date="2021-06" db="EMBL/GenBank/DDBJ databases">
        <authorList>
            <person name="Hodson N. C."/>
            <person name="Mongue J. A."/>
            <person name="Jaron S. K."/>
        </authorList>
    </citation>
    <scope>NUCLEOTIDE SEQUENCE</scope>
</reference>
<accession>A0A8J2KE90</accession>
<organism evidence="1 2">
    <name type="scientific">Allacma fusca</name>
    <dbReference type="NCBI Taxonomy" id="39272"/>
    <lineage>
        <taxon>Eukaryota</taxon>
        <taxon>Metazoa</taxon>
        <taxon>Ecdysozoa</taxon>
        <taxon>Arthropoda</taxon>
        <taxon>Hexapoda</taxon>
        <taxon>Collembola</taxon>
        <taxon>Symphypleona</taxon>
        <taxon>Sminthuridae</taxon>
        <taxon>Allacma</taxon>
    </lineage>
</organism>
<comment type="caution">
    <text evidence="1">The sequence shown here is derived from an EMBL/GenBank/DDBJ whole genome shotgun (WGS) entry which is preliminary data.</text>
</comment>
<keyword evidence="2" id="KW-1185">Reference proteome</keyword>
<dbReference type="EMBL" id="CAJVCH010291937">
    <property type="protein sequence ID" value="CAG7785240.1"/>
    <property type="molecule type" value="Genomic_DNA"/>
</dbReference>
<dbReference type="Proteomes" id="UP000708208">
    <property type="component" value="Unassembled WGS sequence"/>
</dbReference>
<evidence type="ECO:0000313" key="1">
    <source>
        <dbReference type="EMBL" id="CAG7785240.1"/>
    </source>
</evidence>
<evidence type="ECO:0000313" key="2">
    <source>
        <dbReference type="Proteomes" id="UP000708208"/>
    </source>
</evidence>
<gene>
    <name evidence="1" type="ORF">AFUS01_LOCUS23874</name>
</gene>
<sequence>RRFETEVLREMCLRSNQKLKSFGPSCSAGIFSMK</sequence>